<proteinExistence type="predicted"/>
<dbReference type="RefSeq" id="XP_009053676.1">
    <property type="nucleotide sequence ID" value="XM_009055428.1"/>
</dbReference>
<dbReference type="PANTHER" id="PTHR24104:SF25">
    <property type="entry name" value="PROTEIN LIN-41"/>
    <property type="match status" value="1"/>
</dbReference>
<dbReference type="PANTHER" id="PTHR24104">
    <property type="entry name" value="E3 UBIQUITIN-PROTEIN LIGASE NHLRC1-RELATED"/>
    <property type="match status" value="1"/>
</dbReference>
<protein>
    <submittedName>
        <fullName evidence="3">Uncharacterized protein</fullName>
    </submittedName>
</protein>
<gene>
    <name evidence="3" type="ORF">LOTGIDRAFT_88081</name>
</gene>
<dbReference type="InterPro" id="IPR001258">
    <property type="entry name" value="NHL_repeat"/>
</dbReference>
<accession>V4AFG4</accession>
<dbReference type="SUPFAM" id="SSF63829">
    <property type="entry name" value="Calcium-dependent phosphotriesterase"/>
    <property type="match status" value="1"/>
</dbReference>
<evidence type="ECO:0000313" key="3">
    <source>
        <dbReference type="EMBL" id="ESO95622.1"/>
    </source>
</evidence>
<dbReference type="KEGG" id="lgi:LOTGIDRAFT_88081"/>
<dbReference type="OMA" id="YNKQNEP"/>
<dbReference type="PROSITE" id="PS51125">
    <property type="entry name" value="NHL"/>
    <property type="match status" value="2"/>
</dbReference>
<keyword evidence="1" id="KW-0677">Repeat</keyword>
<feature type="non-terminal residue" evidence="3">
    <location>
        <position position="1"/>
    </location>
</feature>
<dbReference type="GO" id="GO:0000209">
    <property type="term" value="P:protein polyubiquitination"/>
    <property type="evidence" value="ECO:0007669"/>
    <property type="project" value="TreeGrafter"/>
</dbReference>
<dbReference type="InterPro" id="IPR011042">
    <property type="entry name" value="6-blade_b-propeller_TolB-like"/>
</dbReference>
<dbReference type="GeneID" id="20252763"/>
<organism evidence="3 4">
    <name type="scientific">Lottia gigantea</name>
    <name type="common">Giant owl limpet</name>
    <dbReference type="NCBI Taxonomy" id="225164"/>
    <lineage>
        <taxon>Eukaryota</taxon>
        <taxon>Metazoa</taxon>
        <taxon>Spiralia</taxon>
        <taxon>Lophotrochozoa</taxon>
        <taxon>Mollusca</taxon>
        <taxon>Gastropoda</taxon>
        <taxon>Patellogastropoda</taxon>
        <taxon>Lottioidea</taxon>
        <taxon>Lottiidae</taxon>
        <taxon>Lottia</taxon>
    </lineage>
</organism>
<dbReference type="Proteomes" id="UP000030746">
    <property type="component" value="Unassembled WGS sequence"/>
</dbReference>
<evidence type="ECO:0000256" key="2">
    <source>
        <dbReference type="PROSITE-ProRule" id="PRU00504"/>
    </source>
</evidence>
<evidence type="ECO:0000256" key="1">
    <source>
        <dbReference type="ARBA" id="ARBA00022737"/>
    </source>
</evidence>
<dbReference type="EMBL" id="KB201612">
    <property type="protein sequence ID" value="ESO95622.1"/>
    <property type="molecule type" value="Genomic_DNA"/>
</dbReference>
<keyword evidence="4" id="KW-1185">Reference proteome</keyword>
<feature type="non-terminal residue" evidence="3">
    <location>
        <position position="118"/>
    </location>
</feature>
<feature type="repeat" description="NHL" evidence="2">
    <location>
        <begin position="73"/>
        <end position="101"/>
    </location>
</feature>
<dbReference type="OrthoDB" id="1616686at2759"/>
<dbReference type="GO" id="GO:0061630">
    <property type="term" value="F:ubiquitin protein ligase activity"/>
    <property type="evidence" value="ECO:0007669"/>
    <property type="project" value="TreeGrafter"/>
</dbReference>
<reference evidence="3 4" key="1">
    <citation type="journal article" date="2013" name="Nature">
        <title>Insights into bilaterian evolution from three spiralian genomes.</title>
        <authorList>
            <person name="Simakov O."/>
            <person name="Marletaz F."/>
            <person name="Cho S.J."/>
            <person name="Edsinger-Gonzales E."/>
            <person name="Havlak P."/>
            <person name="Hellsten U."/>
            <person name="Kuo D.H."/>
            <person name="Larsson T."/>
            <person name="Lv J."/>
            <person name="Arendt D."/>
            <person name="Savage R."/>
            <person name="Osoegawa K."/>
            <person name="de Jong P."/>
            <person name="Grimwood J."/>
            <person name="Chapman J.A."/>
            <person name="Shapiro H."/>
            <person name="Aerts A."/>
            <person name="Otillar R.P."/>
            <person name="Terry A.Y."/>
            <person name="Boore J.L."/>
            <person name="Grigoriev I.V."/>
            <person name="Lindberg D.R."/>
            <person name="Seaver E.C."/>
            <person name="Weisblat D.A."/>
            <person name="Putnam N.H."/>
            <person name="Rokhsar D.S."/>
        </authorList>
    </citation>
    <scope>NUCLEOTIDE SEQUENCE [LARGE SCALE GENOMIC DNA]</scope>
</reference>
<dbReference type="CTD" id="20252763"/>
<dbReference type="HOGENOM" id="CLU_2078913_0_0_1"/>
<sequence>CLLEFSQRGDLLQRVESFQVDDKKLFTAPRYICVNINGNICVSDQHGHAVVIFNKDFKLIGRYEGQSNSHPFRPRGICCDRFGRIIVTDGDNHKIHLLSHSGEFVRYILSEEDSLRNP</sequence>
<dbReference type="InterPro" id="IPR050952">
    <property type="entry name" value="TRIM-NHL_E3_ligases"/>
</dbReference>
<dbReference type="AlphaFoldDB" id="V4AFG4"/>
<name>V4AFG4_LOTGI</name>
<feature type="repeat" description="NHL" evidence="2">
    <location>
        <begin position="26"/>
        <end position="56"/>
    </location>
</feature>
<dbReference type="GO" id="GO:0008270">
    <property type="term" value="F:zinc ion binding"/>
    <property type="evidence" value="ECO:0007669"/>
    <property type="project" value="UniProtKB-KW"/>
</dbReference>
<dbReference type="Gene3D" id="2.120.10.30">
    <property type="entry name" value="TolB, C-terminal domain"/>
    <property type="match status" value="1"/>
</dbReference>
<evidence type="ECO:0000313" key="4">
    <source>
        <dbReference type="Proteomes" id="UP000030746"/>
    </source>
</evidence>
<dbReference type="GO" id="GO:0043161">
    <property type="term" value="P:proteasome-mediated ubiquitin-dependent protein catabolic process"/>
    <property type="evidence" value="ECO:0007669"/>
    <property type="project" value="TreeGrafter"/>
</dbReference>